<dbReference type="InterPro" id="IPR011251">
    <property type="entry name" value="Luciferase-like_dom"/>
</dbReference>
<name>A0A0F9UW47_9ZZZZ</name>
<proteinExistence type="predicted"/>
<evidence type="ECO:0000256" key="5">
    <source>
        <dbReference type="SAM" id="Coils"/>
    </source>
</evidence>
<dbReference type="GO" id="GO:0008726">
    <property type="term" value="F:alkanesulfonate monooxygenase activity"/>
    <property type="evidence" value="ECO:0007669"/>
    <property type="project" value="TreeGrafter"/>
</dbReference>
<keyword evidence="5" id="KW-0175">Coiled coil</keyword>
<dbReference type="SUPFAM" id="SSF51679">
    <property type="entry name" value="Bacterial luciferase-like"/>
    <property type="match status" value="1"/>
</dbReference>
<feature type="coiled-coil region" evidence="5">
    <location>
        <begin position="71"/>
        <end position="98"/>
    </location>
</feature>
<dbReference type="InterPro" id="IPR036661">
    <property type="entry name" value="Luciferase-like_sf"/>
</dbReference>
<dbReference type="EMBL" id="LAZR01000525">
    <property type="protein sequence ID" value="KKN65401.1"/>
    <property type="molecule type" value="Genomic_DNA"/>
</dbReference>
<dbReference type="InterPro" id="IPR050172">
    <property type="entry name" value="SsuD_RutA_monooxygenase"/>
</dbReference>
<dbReference type="CDD" id="cd01097">
    <property type="entry name" value="Tetrahydromethanopterin_reductase"/>
    <property type="match status" value="1"/>
</dbReference>
<protein>
    <recommendedName>
        <fullName evidence="6">Luciferase-like domain-containing protein</fullName>
    </recommendedName>
</protein>
<dbReference type="PANTHER" id="PTHR42847:SF4">
    <property type="entry name" value="ALKANESULFONATE MONOOXYGENASE-RELATED"/>
    <property type="match status" value="1"/>
</dbReference>
<keyword evidence="4" id="KW-0503">Monooxygenase</keyword>
<accession>A0A0F9UW47</accession>
<reference evidence="7" key="1">
    <citation type="journal article" date="2015" name="Nature">
        <title>Complex archaea that bridge the gap between prokaryotes and eukaryotes.</title>
        <authorList>
            <person name="Spang A."/>
            <person name="Saw J.H."/>
            <person name="Jorgensen S.L."/>
            <person name="Zaremba-Niedzwiedzka K."/>
            <person name="Martijn J."/>
            <person name="Lind A.E."/>
            <person name="van Eijk R."/>
            <person name="Schleper C."/>
            <person name="Guy L."/>
            <person name="Ettema T.J."/>
        </authorList>
    </citation>
    <scope>NUCLEOTIDE SEQUENCE</scope>
</reference>
<feature type="domain" description="Luciferase-like" evidence="6">
    <location>
        <begin position="1"/>
        <end position="116"/>
    </location>
</feature>
<keyword evidence="1" id="KW-0285">Flavoprotein</keyword>
<dbReference type="PANTHER" id="PTHR42847">
    <property type="entry name" value="ALKANESULFONATE MONOOXYGENASE"/>
    <property type="match status" value="1"/>
</dbReference>
<comment type="caution">
    <text evidence="7">The sequence shown here is derived from an EMBL/GenBank/DDBJ whole genome shotgun (WGS) entry which is preliminary data.</text>
</comment>
<dbReference type="AlphaFoldDB" id="A0A0F9UW47"/>
<dbReference type="Pfam" id="PF00296">
    <property type="entry name" value="Bac_luciferase"/>
    <property type="match status" value="1"/>
</dbReference>
<evidence type="ECO:0000259" key="6">
    <source>
        <dbReference type="Pfam" id="PF00296"/>
    </source>
</evidence>
<organism evidence="7">
    <name type="scientific">marine sediment metagenome</name>
    <dbReference type="NCBI Taxonomy" id="412755"/>
    <lineage>
        <taxon>unclassified sequences</taxon>
        <taxon>metagenomes</taxon>
        <taxon>ecological metagenomes</taxon>
    </lineage>
</organism>
<sequence length="169" mass="19537">MRERITLIKKLWTEERTSFRGEFYHVKNPIGNPKPVQKPHPPIMIGGGGEKYTLKAPAEIGNIWNAWGTSIEDYKRKVNILKEHCDKIERKIDDIELSWSGNFLIGKNEKQLKKKISTYGTENSILCTHSTCIEILQDYVDSGCTHFIFSLHSFNDEKEIFMEEIASSF</sequence>
<evidence type="ECO:0000256" key="3">
    <source>
        <dbReference type="ARBA" id="ARBA00023002"/>
    </source>
</evidence>
<keyword evidence="3" id="KW-0560">Oxidoreductase</keyword>
<evidence type="ECO:0000256" key="2">
    <source>
        <dbReference type="ARBA" id="ARBA00022643"/>
    </source>
</evidence>
<evidence type="ECO:0000256" key="1">
    <source>
        <dbReference type="ARBA" id="ARBA00022630"/>
    </source>
</evidence>
<gene>
    <name evidence="7" type="ORF">LCGC14_0482140</name>
</gene>
<keyword evidence="2" id="KW-0288">FMN</keyword>
<evidence type="ECO:0000256" key="4">
    <source>
        <dbReference type="ARBA" id="ARBA00023033"/>
    </source>
</evidence>
<dbReference type="Gene3D" id="3.20.20.30">
    <property type="entry name" value="Luciferase-like domain"/>
    <property type="match status" value="1"/>
</dbReference>
<evidence type="ECO:0000313" key="7">
    <source>
        <dbReference type="EMBL" id="KKN65401.1"/>
    </source>
</evidence>
<dbReference type="GO" id="GO:0046306">
    <property type="term" value="P:alkanesulfonate catabolic process"/>
    <property type="evidence" value="ECO:0007669"/>
    <property type="project" value="TreeGrafter"/>
</dbReference>